<evidence type="ECO:0000256" key="6">
    <source>
        <dbReference type="ARBA" id="ARBA00022989"/>
    </source>
</evidence>
<proteinExistence type="inferred from homology"/>
<feature type="transmembrane region" description="Helical" evidence="8">
    <location>
        <begin position="212"/>
        <end position="234"/>
    </location>
</feature>
<comment type="caution">
    <text evidence="10">The sequence shown here is derived from an EMBL/GenBank/DDBJ whole genome shotgun (WGS) entry which is preliminary data.</text>
</comment>
<feature type="transmembrane region" description="Helical" evidence="8">
    <location>
        <begin position="99"/>
        <end position="120"/>
    </location>
</feature>
<keyword evidence="3" id="KW-0813">Transport</keyword>
<sequence>MPVRGTGTGILLAVVAYGLWGVLPLFFLLLAPAGAVEVVAWRIVLSLLFCAVLVTVTRSWPRLLELLRDRGVMLTLGIAGLLILVNWLVYVFATLSGQVVEAALGYFTNPIVTVLLGVFVLRERLRIAQWVAIGISAVAVIVLAVNYGRVPIIALALAFSFGLYGLIKKRVGARVDALSGLTIETLWLSPLAGGALIAIAATSGLTTGTAGLTQTLAMLSAGVVTAVPLLLFAGAARRLPLAYLGLSQYLAPIMQFLIGVAVLHEAMPPARWAGFALVWIALIVLTIDMFAASRAAAGDARGRATGDAVGPV</sequence>
<dbReference type="InterPro" id="IPR004626">
    <property type="entry name" value="RarD"/>
</dbReference>
<evidence type="ECO:0000313" key="11">
    <source>
        <dbReference type="Proteomes" id="UP000479756"/>
    </source>
</evidence>
<dbReference type="NCBIfam" id="TIGR00688">
    <property type="entry name" value="rarD"/>
    <property type="match status" value="1"/>
</dbReference>
<evidence type="ECO:0000313" key="10">
    <source>
        <dbReference type="EMBL" id="NEM91265.1"/>
    </source>
</evidence>
<name>A0A7C9PN07_9MICO</name>
<keyword evidence="5 8" id="KW-0812">Transmembrane</keyword>
<protein>
    <submittedName>
        <fullName evidence="10">EamA family transporter RarD</fullName>
    </submittedName>
</protein>
<feature type="transmembrane region" description="Helical" evidence="8">
    <location>
        <begin position="39"/>
        <end position="60"/>
    </location>
</feature>
<organism evidence="10 11">
    <name type="scientific">Galbitalea soli</name>
    <dbReference type="NCBI Taxonomy" id="1268042"/>
    <lineage>
        <taxon>Bacteria</taxon>
        <taxon>Bacillati</taxon>
        <taxon>Actinomycetota</taxon>
        <taxon>Actinomycetes</taxon>
        <taxon>Micrococcales</taxon>
        <taxon>Microbacteriaceae</taxon>
        <taxon>Galbitalea</taxon>
    </lineage>
</organism>
<keyword evidence="7 8" id="KW-0472">Membrane</keyword>
<evidence type="ECO:0000256" key="7">
    <source>
        <dbReference type="ARBA" id="ARBA00023136"/>
    </source>
</evidence>
<dbReference type="Proteomes" id="UP000479756">
    <property type="component" value="Unassembled WGS sequence"/>
</dbReference>
<accession>A0A7C9PN07</accession>
<evidence type="ECO:0000256" key="4">
    <source>
        <dbReference type="ARBA" id="ARBA00022475"/>
    </source>
</evidence>
<dbReference type="Pfam" id="PF00892">
    <property type="entry name" value="EamA"/>
    <property type="match status" value="1"/>
</dbReference>
<dbReference type="PANTHER" id="PTHR22911">
    <property type="entry name" value="ACYL-MALONYL CONDENSING ENZYME-RELATED"/>
    <property type="match status" value="1"/>
</dbReference>
<feature type="transmembrane region" description="Helical" evidence="8">
    <location>
        <begin position="187"/>
        <end position="206"/>
    </location>
</feature>
<dbReference type="SUPFAM" id="SSF103481">
    <property type="entry name" value="Multidrug resistance efflux transporter EmrE"/>
    <property type="match status" value="2"/>
</dbReference>
<feature type="transmembrane region" description="Helical" evidence="8">
    <location>
        <begin position="241"/>
        <end position="264"/>
    </location>
</feature>
<dbReference type="GO" id="GO:0005886">
    <property type="term" value="C:plasma membrane"/>
    <property type="evidence" value="ECO:0007669"/>
    <property type="project" value="UniProtKB-SubCell"/>
</dbReference>
<reference evidence="10 11" key="1">
    <citation type="journal article" date="2014" name="Int. J. Syst. Evol. Microbiol.">
        <title>Description of Galbitalea soli gen. nov., sp. nov., and Frondihabitans sucicola sp. nov.</title>
        <authorList>
            <person name="Kim S.J."/>
            <person name="Lim J.M."/>
            <person name="Ahn J.H."/>
            <person name="Weon H.Y."/>
            <person name="Hamada M."/>
            <person name="Suzuki K."/>
            <person name="Ahn T.Y."/>
            <person name="Kwon S.W."/>
        </authorList>
    </citation>
    <scope>NUCLEOTIDE SEQUENCE [LARGE SCALE GENOMIC DNA]</scope>
    <source>
        <strain evidence="10 11">NBRC 108727</strain>
    </source>
</reference>
<evidence type="ECO:0000256" key="8">
    <source>
        <dbReference type="SAM" id="Phobius"/>
    </source>
</evidence>
<dbReference type="EMBL" id="JAAGWZ010000002">
    <property type="protein sequence ID" value="NEM91265.1"/>
    <property type="molecule type" value="Genomic_DNA"/>
</dbReference>
<feature type="transmembrane region" description="Helical" evidence="8">
    <location>
        <begin position="12"/>
        <end position="33"/>
    </location>
</feature>
<feature type="transmembrane region" description="Helical" evidence="8">
    <location>
        <begin position="150"/>
        <end position="167"/>
    </location>
</feature>
<dbReference type="AlphaFoldDB" id="A0A7C9PN07"/>
<comment type="subcellular location">
    <subcellularLocation>
        <location evidence="1">Cell membrane</location>
        <topology evidence="1">Multi-pass membrane protein</topology>
    </subcellularLocation>
</comment>
<evidence type="ECO:0000256" key="1">
    <source>
        <dbReference type="ARBA" id="ARBA00004651"/>
    </source>
</evidence>
<evidence type="ECO:0000256" key="2">
    <source>
        <dbReference type="ARBA" id="ARBA00007362"/>
    </source>
</evidence>
<dbReference type="PANTHER" id="PTHR22911:SF137">
    <property type="entry name" value="SOLUTE CARRIER FAMILY 35 MEMBER G2-RELATED"/>
    <property type="match status" value="1"/>
</dbReference>
<evidence type="ECO:0000256" key="3">
    <source>
        <dbReference type="ARBA" id="ARBA00022448"/>
    </source>
</evidence>
<feature type="transmembrane region" description="Helical" evidence="8">
    <location>
        <begin position="270"/>
        <end position="291"/>
    </location>
</feature>
<dbReference type="InterPro" id="IPR000620">
    <property type="entry name" value="EamA_dom"/>
</dbReference>
<keyword evidence="4" id="KW-1003">Cell membrane</keyword>
<evidence type="ECO:0000256" key="5">
    <source>
        <dbReference type="ARBA" id="ARBA00022692"/>
    </source>
</evidence>
<dbReference type="InterPro" id="IPR037185">
    <property type="entry name" value="EmrE-like"/>
</dbReference>
<comment type="similarity">
    <text evidence="2">Belongs to the EamA transporter family.</text>
</comment>
<keyword evidence="6 8" id="KW-1133">Transmembrane helix</keyword>
<feature type="transmembrane region" description="Helical" evidence="8">
    <location>
        <begin position="127"/>
        <end position="144"/>
    </location>
</feature>
<evidence type="ECO:0000259" key="9">
    <source>
        <dbReference type="Pfam" id="PF00892"/>
    </source>
</evidence>
<gene>
    <name evidence="10" type="primary">rarD</name>
    <name evidence="10" type="ORF">G3T37_07825</name>
</gene>
<feature type="domain" description="EamA" evidence="9">
    <location>
        <begin position="8"/>
        <end position="143"/>
    </location>
</feature>
<feature type="transmembrane region" description="Helical" evidence="8">
    <location>
        <begin position="72"/>
        <end position="93"/>
    </location>
</feature>
<keyword evidence="11" id="KW-1185">Reference proteome</keyword>